<sequence length="334" mass="37614">MTSTSLPTSRNIPRNFLSNAQPFFCTAERDRLGSEGCAFRNGNKASILSPQLCSNWMRVGPQVRRLSILGFPEGDIPIVEMATIFLAFPSLRSLALEIVLAQERNETEHKRLMPHLVTSMTNMTQLVHLAIVKSTCFDPHFCRATWTAPLRSLSLRGCEELPFTSLPAQPGRRLIRDNLLMPWKLPHLRTLRVKTAVFLDVFVECHRMEAFALYPSKVITSIDLKNFHRPQELHVQPSHVVEVACNAGTGGLLPKVVLRSLRDYGATRGIKFACADGLGKELDFEIKSENEDGDQHHELDYDDDEEEDDDYDIDDTDADRHHRGVGVANVVRLG</sequence>
<organism evidence="2 3">
    <name type="scientific">Microbotryum intermedium</name>
    <dbReference type="NCBI Taxonomy" id="269621"/>
    <lineage>
        <taxon>Eukaryota</taxon>
        <taxon>Fungi</taxon>
        <taxon>Dikarya</taxon>
        <taxon>Basidiomycota</taxon>
        <taxon>Pucciniomycotina</taxon>
        <taxon>Microbotryomycetes</taxon>
        <taxon>Microbotryales</taxon>
        <taxon>Microbotryaceae</taxon>
        <taxon>Microbotryum</taxon>
    </lineage>
</organism>
<protein>
    <submittedName>
        <fullName evidence="2">BQ2448_103 protein</fullName>
    </submittedName>
</protein>
<dbReference type="Proteomes" id="UP000198372">
    <property type="component" value="Unassembled WGS sequence"/>
</dbReference>
<evidence type="ECO:0000313" key="2">
    <source>
        <dbReference type="EMBL" id="SCV67982.1"/>
    </source>
</evidence>
<name>A0A238F1I6_9BASI</name>
<evidence type="ECO:0000313" key="3">
    <source>
        <dbReference type="Proteomes" id="UP000198372"/>
    </source>
</evidence>
<keyword evidence="3" id="KW-1185">Reference proteome</keyword>
<reference evidence="3" key="1">
    <citation type="submission" date="2016-09" db="EMBL/GenBank/DDBJ databases">
        <authorList>
            <person name="Jeantristanb JTB J.-T."/>
            <person name="Ricardo R."/>
        </authorList>
    </citation>
    <scope>NUCLEOTIDE SEQUENCE [LARGE SCALE GENOMIC DNA]</scope>
</reference>
<feature type="region of interest" description="Disordered" evidence="1">
    <location>
        <begin position="289"/>
        <end position="320"/>
    </location>
</feature>
<feature type="compositionally biased region" description="Acidic residues" evidence="1">
    <location>
        <begin position="300"/>
        <end position="317"/>
    </location>
</feature>
<feature type="compositionally biased region" description="Basic and acidic residues" evidence="1">
    <location>
        <begin position="289"/>
        <end position="299"/>
    </location>
</feature>
<dbReference type="EMBL" id="FMSP01000003">
    <property type="protein sequence ID" value="SCV67982.1"/>
    <property type="molecule type" value="Genomic_DNA"/>
</dbReference>
<proteinExistence type="predicted"/>
<dbReference type="AlphaFoldDB" id="A0A238F1I6"/>
<gene>
    <name evidence="2" type="ORF">BQ2448_103</name>
</gene>
<accession>A0A238F1I6</accession>
<evidence type="ECO:0000256" key="1">
    <source>
        <dbReference type="SAM" id="MobiDB-lite"/>
    </source>
</evidence>